<accession>A0A926DPY8</accession>
<name>A0A926DPY8_9FIRM</name>
<evidence type="ECO:0000256" key="3">
    <source>
        <dbReference type="ARBA" id="ARBA00022801"/>
    </source>
</evidence>
<evidence type="ECO:0000256" key="2">
    <source>
        <dbReference type="ARBA" id="ARBA00013064"/>
    </source>
</evidence>
<keyword evidence="3" id="KW-0378">Hydrolase</keyword>
<protein>
    <recommendedName>
        <fullName evidence="2">protein-tyrosine-phosphatase</fullName>
        <ecNumber evidence="2">3.1.3.48</ecNumber>
    </recommendedName>
</protein>
<dbReference type="SUPFAM" id="SSF89550">
    <property type="entry name" value="PHP domain-like"/>
    <property type="match status" value="1"/>
</dbReference>
<evidence type="ECO:0000313" key="7">
    <source>
        <dbReference type="Proteomes" id="UP000611762"/>
    </source>
</evidence>
<dbReference type="PANTHER" id="PTHR39181:SF1">
    <property type="entry name" value="TYROSINE-PROTEIN PHOSPHATASE YWQE"/>
    <property type="match status" value="1"/>
</dbReference>
<dbReference type="EMBL" id="JACRSU010000005">
    <property type="protein sequence ID" value="MBC8541687.1"/>
    <property type="molecule type" value="Genomic_DNA"/>
</dbReference>
<dbReference type="AlphaFoldDB" id="A0A926DPY8"/>
<dbReference type="PIRSF" id="PIRSF016557">
    <property type="entry name" value="Caps_synth_CpsB"/>
    <property type="match status" value="1"/>
</dbReference>
<dbReference type="InterPro" id="IPR016195">
    <property type="entry name" value="Pol/histidinol_Pase-like"/>
</dbReference>
<evidence type="ECO:0000256" key="4">
    <source>
        <dbReference type="ARBA" id="ARBA00022912"/>
    </source>
</evidence>
<dbReference type="GO" id="GO:0030145">
    <property type="term" value="F:manganese ion binding"/>
    <property type="evidence" value="ECO:0007669"/>
    <property type="project" value="InterPro"/>
</dbReference>
<evidence type="ECO:0000256" key="5">
    <source>
        <dbReference type="ARBA" id="ARBA00051722"/>
    </source>
</evidence>
<dbReference type="GO" id="GO:0004725">
    <property type="term" value="F:protein tyrosine phosphatase activity"/>
    <property type="evidence" value="ECO:0007669"/>
    <property type="project" value="UniProtKB-EC"/>
</dbReference>
<evidence type="ECO:0000256" key="1">
    <source>
        <dbReference type="ARBA" id="ARBA00005750"/>
    </source>
</evidence>
<comment type="catalytic activity">
    <reaction evidence="5">
        <text>O-phospho-L-tyrosyl-[protein] + H2O = L-tyrosyl-[protein] + phosphate</text>
        <dbReference type="Rhea" id="RHEA:10684"/>
        <dbReference type="Rhea" id="RHEA-COMP:10136"/>
        <dbReference type="Rhea" id="RHEA-COMP:20101"/>
        <dbReference type="ChEBI" id="CHEBI:15377"/>
        <dbReference type="ChEBI" id="CHEBI:43474"/>
        <dbReference type="ChEBI" id="CHEBI:46858"/>
        <dbReference type="ChEBI" id="CHEBI:61978"/>
        <dbReference type="EC" id="3.1.3.48"/>
    </reaction>
</comment>
<evidence type="ECO:0000313" key="6">
    <source>
        <dbReference type="EMBL" id="MBC8541687.1"/>
    </source>
</evidence>
<dbReference type="PANTHER" id="PTHR39181">
    <property type="entry name" value="TYROSINE-PROTEIN PHOSPHATASE YWQE"/>
    <property type="match status" value="1"/>
</dbReference>
<dbReference type="Proteomes" id="UP000611762">
    <property type="component" value="Unassembled WGS sequence"/>
</dbReference>
<gene>
    <name evidence="6" type="ORF">H8698_11935</name>
</gene>
<organism evidence="6 7">
    <name type="scientific">Congzhengia minquanensis</name>
    <dbReference type="NCBI Taxonomy" id="2763657"/>
    <lineage>
        <taxon>Bacteria</taxon>
        <taxon>Bacillati</taxon>
        <taxon>Bacillota</taxon>
        <taxon>Clostridia</taxon>
        <taxon>Eubacteriales</taxon>
        <taxon>Oscillospiraceae</taxon>
        <taxon>Congzhengia</taxon>
    </lineage>
</organism>
<dbReference type="EC" id="3.1.3.48" evidence="2"/>
<comment type="similarity">
    <text evidence="1">Belongs to the metallo-dependent hydrolases superfamily. CpsB/CapC family.</text>
</comment>
<sequence>MRYIDFHTHILPEMDDGAKSVGESLEMLKAAHLSGAQTVLLTPHFLTREPVPDFCARRNSKYALLKKAMEEDGGTFPTLLCGAEVPLYGGLSENNDLEKLCIEGTDLLLLELPFPAWNKWHIQEVYNIIAKQNVTPVMAHIERYLNKPKEIEKLDQFVSVGAKFQMNAPSFLTFSGKRIIKVLAREGLICAIGSDCHNLTSRPADISHAMSLMTKHLGGSFLREIFEKSKQLLNLS</sequence>
<dbReference type="Pfam" id="PF19567">
    <property type="entry name" value="CpsB_CapC"/>
    <property type="match status" value="1"/>
</dbReference>
<comment type="caution">
    <text evidence="6">The sequence shown here is derived from an EMBL/GenBank/DDBJ whole genome shotgun (WGS) entry which is preliminary data.</text>
</comment>
<keyword evidence="4" id="KW-0904">Protein phosphatase</keyword>
<dbReference type="InterPro" id="IPR016667">
    <property type="entry name" value="Caps_polysacc_synth_CpsB/CapC"/>
</dbReference>
<reference evidence="6" key="1">
    <citation type="submission" date="2020-08" db="EMBL/GenBank/DDBJ databases">
        <title>Genome public.</title>
        <authorList>
            <person name="Liu C."/>
            <person name="Sun Q."/>
        </authorList>
    </citation>
    <scope>NUCLEOTIDE SEQUENCE</scope>
    <source>
        <strain evidence="6">H8</strain>
    </source>
</reference>
<dbReference type="Gene3D" id="3.20.20.140">
    <property type="entry name" value="Metal-dependent hydrolases"/>
    <property type="match status" value="1"/>
</dbReference>
<keyword evidence="7" id="KW-1185">Reference proteome</keyword>
<dbReference type="RefSeq" id="WP_249313710.1">
    <property type="nucleotide sequence ID" value="NZ_JACRSU010000005.1"/>
</dbReference>
<proteinExistence type="inferred from homology"/>